<dbReference type="Gramene" id="A03p10460.2_BraZ1">
    <property type="protein sequence ID" value="A03p10460.2_BraZ1.CDS.1"/>
    <property type="gene ID" value="A03g10460.2_BraZ1"/>
</dbReference>
<feature type="compositionally biased region" description="Basic and acidic residues" evidence="1">
    <location>
        <begin position="18"/>
        <end position="38"/>
    </location>
</feature>
<evidence type="ECO:0000256" key="1">
    <source>
        <dbReference type="SAM" id="MobiDB-lite"/>
    </source>
</evidence>
<reference evidence="2 3" key="1">
    <citation type="submission" date="2021-07" db="EMBL/GenBank/DDBJ databases">
        <authorList>
            <consortium name="Genoscope - CEA"/>
            <person name="William W."/>
        </authorList>
    </citation>
    <scope>NUCLEOTIDE SEQUENCE [LARGE SCALE GENOMIC DNA]</scope>
</reference>
<protein>
    <submittedName>
        <fullName evidence="2">Uncharacterized protein</fullName>
    </submittedName>
</protein>
<dbReference type="Proteomes" id="UP000694005">
    <property type="component" value="Chromosome A03"/>
</dbReference>
<dbReference type="EMBL" id="LS974619">
    <property type="protein sequence ID" value="CAG7879703.1"/>
    <property type="molecule type" value="Genomic_DNA"/>
</dbReference>
<gene>
    <name evidence="2" type="ORF">BRAPAZ1V2_A03P10460.2</name>
</gene>
<dbReference type="AlphaFoldDB" id="A0A8D9GEQ7"/>
<organism evidence="2 3">
    <name type="scientific">Brassica campestris</name>
    <name type="common">Field mustard</name>
    <dbReference type="NCBI Taxonomy" id="3711"/>
    <lineage>
        <taxon>Eukaryota</taxon>
        <taxon>Viridiplantae</taxon>
        <taxon>Streptophyta</taxon>
        <taxon>Embryophyta</taxon>
        <taxon>Tracheophyta</taxon>
        <taxon>Spermatophyta</taxon>
        <taxon>Magnoliopsida</taxon>
        <taxon>eudicotyledons</taxon>
        <taxon>Gunneridae</taxon>
        <taxon>Pentapetalae</taxon>
        <taxon>rosids</taxon>
        <taxon>malvids</taxon>
        <taxon>Brassicales</taxon>
        <taxon>Brassicaceae</taxon>
        <taxon>Brassiceae</taxon>
        <taxon>Brassica</taxon>
    </lineage>
</organism>
<proteinExistence type="predicted"/>
<sequence>MLYVEVDLKGVGSSGSRKAADRGGKAAEAGKKETERGAGSKRKR</sequence>
<name>A0A8D9GEQ7_BRACM</name>
<feature type="region of interest" description="Disordered" evidence="1">
    <location>
        <begin position="1"/>
        <end position="44"/>
    </location>
</feature>
<evidence type="ECO:0000313" key="2">
    <source>
        <dbReference type="EMBL" id="CAG7879703.1"/>
    </source>
</evidence>
<accession>A0A8D9GEQ7</accession>
<evidence type="ECO:0000313" key="3">
    <source>
        <dbReference type="Proteomes" id="UP000694005"/>
    </source>
</evidence>